<dbReference type="Gene3D" id="3.40.50.720">
    <property type="entry name" value="NAD(P)-binding Rossmann-like Domain"/>
    <property type="match status" value="1"/>
</dbReference>
<dbReference type="NCBIfam" id="NF006598">
    <property type="entry name" value="PRK09135.1"/>
    <property type="match status" value="1"/>
</dbReference>
<dbReference type="InterPro" id="IPR036291">
    <property type="entry name" value="NAD(P)-bd_dom_sf"/>
</dbReference>
<dbReference type="eggNOG" id="COG1028">
    <property type="taxonomic scope" value="Bacteria"/>
</dbReference>
<dbReference type="RefSeq" id="WP_018578310.1">
    <property type="nucleotide sequence ID" value="NZ_KB892434.1"/>
</dbReference>
<proteinExistence type="inferred from homology"/>
<dbReference type="EMBL" id="LNYW01000066">
    <property type="protein sequence ID" value="KTD57504.1"/>
    <property type="molecule type" value="Genomic_DNA"/>
</dbReference>
<dbReference type="PRINTS" id="PR00081">
    <property type="entry name" value="GDHRDH"/>
</dbReference>
<evidence type="ECO:0000313" key="4">
    <source>
        <dbReference type="Proteomes" id="UP000054600"/>
    </source>
</evidence>
<dbReference type="PANTHER" id="PTHR43639">
    <property type="entry name" value="OXIDOREDUCTASE, SHORT-CHAIN DEHYDROGENASE/REDUCTASE FAMILY (AFU_ORTHOLOGUE AFUA_5G02870)"/>
    <property type="match status" value="1"/>
</dbReference>
<keyword evidence="2" id="KW-0560">Oxidoreductase</keyword>
<gene>
    <name evidence="3" type="ORF">Lsha_2345</name>
</gene>
<sequence length="251" mass="27001">MNKGDKQEAKVALVTGGARRIGAAIVTTLHAAGYRVVIHCHHSLNEAHALAAELNNQRIDSAFVLQRELTEQGAAAEMMSTISEWAGRLDLLVNNASVFIRTDCPSFEEADWAGLFDTNVKAPFLLSLAARPLLSKTSGCIINITDIHAERPLKGYSLYCQSKAALEMQTKTLARELAPSIRVNAVAPGATIWPEKANTLTAPEQQKIIDKTPLKSHGNPECIAHAVLSLAENPFITGQTLKVDGGRSLTG</sequence>
<dbReference type="PANTHER" id="PTHR43639:SF1">
    <property type="entry name" value="SHORT-CHAIN DEHYDROGENASE_REDUCTASE FAMILY PROTEIN"/>
    <property type="match status" value="1"/>
</dbReference>
<dbReference type="GO" id="GO:0016491">
    <property type="term" value="F:oxidoreductase activity"/>
    <property type="evidence" value="ECO:0007669"/>
    <property type="project" value="UniProtKB-KW"/>
</dbReference>
<name>A0A0W0YKV1_9GAMM</name>
<dbReference type="PATRIC" id="fig|1122169.6.peg.2695"/>
<dbReference type="SUPFAM" id="SSF51735">
    <property type="entry name" value="NAD(P)-binding Rossmann-fold domains"/>
    <property type="match status" value="1"/>
</dbReference>
<dbReference type="OrthoDB" id="9793499at2"/>
<dbReference type="STRING" id="1122169.Lsha_2345"/>
<dbReference type="PRINTS" id="PR00080">
    <property type="entry name" value="SDRFAMILY"/>
</dbReference>
<protein>
    <submittedName>
        <fullName evidence="3">Pteridine reductase</fullName>
    </submittedName>
</protein>
<dbReference type="Pfam" id="PF13561">
    <property type="entry name" value="adh_short_C2"/>
    <property type="match status" value="1"/>
</dbReference>
<dbReference type="AlphaFoldDB" id="A0A0W0YKV1"/>
<dbReference type="Proteomes" id="UP000054600">
    <property type="component" value="Unassembled WGS sequence"/>
</dbReference>
<reference evidence="3 4" key="1">
    <citation type="submission" date="2015-11" db="EMBL/GenBank/DDBJ databases">
        <title>Genomic analysis of 38 Legionella species identifies large and diverse effector repertoires.</title>
        <authorList>
            <person name="Burstein D."/>
            <person name="Amaro F."/>
            <person name="Zusman T."/>
            <person name="Lifshitz Z."/>
            <person name="Cohen O."/>
            <person name="Gilbert J.A."/>
            <person name="Pupko T."/>
            <person name="Shuman H.A."/>
            <person name="Segal G."/>
        </authorList>
    </citation>
    <scope>NUCLEOTIDE SEQUENCE [LARGE SCALE GENOMIC DNA]</scope>
    <source>
        <strain evidence="3 4">ATCC 49655</strain>
    </source>
</reference>
<organism evidence="3 4">
    <name type="scientific">Legionella shakespearei DSM 23087</name>
    <dbReference type="NCBI Taxonomy" id="1122169"/>
    <lineage>
        <taxon>Bacteria</taxon>
        <taxon>Pseudomonadati</taxon>
        <taxon>Pseudomonadota</taxon>
        <taxon>Gammaproteobacteria</taxon>
        <taxon>Legionellales</taxon>
        <taxon>Legionellaceae</taxon>
        <taxon>Legionella</taxon>
    </lineage>
</organism>
<comment type="similarity">
    <text evidence="1">Belongs to the short-chain dehydrogenases/reductases (SDR) family.</text>
</comment>
<evidence type="ECO:0000256" key="1">
    <source>
        <dbReference type="ARBA" id="ARBA00006484"/>
    </source>
</evidence>
<evidence type="ECO:0000313" key="3">
    <source>
        <dbReference type="EMBL" id="KTD57504.1"/>
    </source>
</evidence>
<comment type="caution">
    <text evidence="3">The sequence shown here is derived from an EMBL/GenBank/DDBJ whole genome shotgun (WGS) entry which is preliminary data.</text>
</comment>
<accession>A0A0W0YKV1</accession>
<dbReference type="InterPro" id="IPR002347">
    <property type="entry name" value="SDR_fam"/>
</dbReference>
<keyword evidence="4" id="KW-1185">Reference proteome</keyword>
<evidence type="ECO:0000256" key="2">
    <source>
        <dbReference type="ARBA" id="ARBA00023002"/>
    </source>
</evidence>